<evidence type="ECO:0000313" key="2">
    <source>
        <dbReference type="Proteomes" id="UP001152523"/>
    </source>
</evidence>
<dbReference type="InterPro" id="IPR005366">
    <property type="entry name" value="EMC8/9"/>
</dbReference>
<dbReference type="PANTHER" id="PTHR12941">
    <property type="entry name" value="ER MEMBRANE PROTEIN COMPLEX"/>
    <property type="match status" value="1"/>
</dbReference>
<dbReference type="GO" id="GO:0072546">
    <property type="term" value="C:EMC complex"/>
    <property type="evidence" value="ECO:0007669"/>
    <property type="project" value="InterPro"/>
</dbReference>
<keyword evidence="2" id="KW-1185">Reference proteome</keyword>
<dbReference type="Pfam" id="PF03665">
    <property type="entry name" value="UPF0172"/>
    <property type="match status" value="1"/>
</dbReference>
<dbReference type="EMBL" id="CAMAPF010000983">
    <property type="protein sequence ID" value="CAH9134662.1"/>
    <property type="molecule type" value="Genomic_DNA"/>
</dbReference>
<gene>
    <name evidence="1" type="ORF">CEPIT_LOCUS33906</name>
</gene>
<dbReference type="AlphaFoldDB" id="A0AAV0FGY3"/>
<name>A0AAV0FGY3_9ASTE</name>
<organism evidence="1 2">
    <name type="scientific">Cuscuta epithymum</name>
    <dbReference type="NCBI Taxonomy" id="186058"/>
    <lineage>
        <taxon>Eukaryota</taxon>
        <taxon>Viridiplantae</taxon>
        <taxon>Streptophyta</taxon>
        <taxon>Embryophyta</taxon>
        <taxon>Tracheophyta</taxon>
        <taxon>Spermatophyta</taxon>
        <taxon>Magnoliopsida</taxon>
        <taxon>eudicotyledons</taxon>
        <taxon>Gunneridae</taxon>
        <taxon>Pentapetalae</taxon>
        <taxon>asterids</taxon>
        <taxon>lamiids</taxon>
        <taxon>Solanales</taxon>
        <taxon>Convolvulaceae</taxon>
        <taxon>Cuscuteae</taxon>
        <taxon>Cuscuta</taxon>
        <taxon>Cuscuta subgen. Cuscuta</taxon>
    </lineage>
</organism>
<dbReference type="PANTHER" id="PTHR12941:SF10">
    <property type="entry name" value="ER MEMBRANE PROTEIN COMPLEX SUBUNIT 8_9 HOMOLOG"/>
    <property type="match status" value="1"/>
</dbReference>
<reference evidence="1" key="1">
    <citation type="submission" date="2022-07" db="EMBL/GenBank/DDBJ databases">
        <authorList>
            <person name="Macas J."/>
            <person name="Novak P."/>
            <person name="Neumann P."/>
        </authorList>
    </citation>
    <scope>NUCLEOTIDE SEQUENCE</scope>
</reference>
<protein>
    <submittedName>
        <fullName evidence="1">Uncharacterized protein</fullName>
    </submittedName>
</protein>
<evidence type="ECO:0000313" key="1">
    <source>
        <dbReference type="EMBL" id="CAH9134662.1"/>
    </source>
</evidence>
<proteinExistence type="predicted"/>
<dbReference type="Proteomes" id="UP001152523">
    <property type="component" value="Unassembled WGS sequence"/>
</dbReference>
<comment type="caution">
    <text evidence="1">The sequence shown here is derived from an EMBL/GenBank/DDBJ whole genome shotgun (WGS) entry which is preliminary data.</text>
</comment>
<sequence length="68" mass="7958">MMQLYTKDASRTWKLVGSDGKSQFTFKEPITNTVLLDCISSEKWKGIIDFDDHLDDISKDWLNKDLFK</sequence>
<accession>A0AAV0FGY3</accession>